<feature type="region of interest" description="Disordered" evidence="1">
    <location>
        <begin position="231"/>
        <end position="257"/>
    </location>
</feature>
<accession>L9KQN6</accession>
<protein>
    <submittedName>
        <fullName evidence="2">Uncharacterized protein</fullName>
    </submittedName>
</protein>
<dbReference type="InParanoid" id="L9KQN6"/>
<gene>
    <name evidence="2" type="ORF">TREES_T100002968</name>
</gene>
<feature type="region of interest" description="Disordered" evidence="1">
    <location>
        <begin position="79"/>
        <end position="101"/>
    </location>
</feature>
<feature type="region of interest" description="Disordered" evidence="1">
    <location>
        <begin position="22"/>
        <end position="42"/>
    </location>
</feature>
<dbReference type="EMBL" id="KB320703">
    <property type="protein sequence ID" value="ELW65013.1"/>
    <property type="molecule type" value="Genomic_DNA"/>
</dbReference>
<reference evidence="3" key="1">
    <citation type="submission" date="2012-07" db="EMBL/GenBank/DDBJ databases">
        <title>Genome of the Chinese tree shrew, a rising model animal genetically related to primates.</title>
        <authorList>
            <person name="Zhang G."/>
            <person name="Fan Y."/>
            <person name="Yao Y."/>
            <person name="Huang Z."/>
        </authorList>
    </citation>
    <scope>NUCLEOTIDE SEQUENCE [LARGE SCALE GENOMIC DNA]</scope>
</reference>
<feature type="compositionally biased region" description="Polar residues" evidence="1">
    <location>
        <begin position="22"/>
        <end position="38"/>
    </location>
</feature>
<name>L9KQN6_TUPCH</name>
<evidence type="ECO:0000256" key="1">
    <source>
        <dbReference type="SAM" id="MobiDB-lite"/>
    </source>
</evidence>
<organism evidence="2 3">
    <name type="scientific">Tupaia chinensis</name>
    <name type="common">Chinese tree shrew</name>
    <name type="synonym">Tupaia belangeri chinensis</name>
    <dbReference type="NCBI Taxonomy" id="246437"/>
    <lineage>
        <taxon>Eukaryota</taxon>
        <taxon>Metazoa</taxon>
        <taxon>Chordata</taxon>
        <taxon>Craniata</taxon>
        <taxon>Vertebrata</taxon>
        <taxon>Euteleostomi</taxon>
        <taxon>Mammalia</taxon>
        <taxon>Eutheria</taxon>
        <taxon>Euarchontoglires</taxon>
        <taxon>Scandentia</taxon>
        <taxon>Tupaiidae</taxon>
        <taxon>Tupaia</taxon>
    </lineage>
</organism>
<proteinExistence type="predicted"/>
<reference evidence="3" key="2">
    <citation type="journal article" date="2013" name="Nat. Commun.">
        <title>Genome of the Chinese tree shrew.</title>
        <authorList>
            <person name="Fan Y."/>
            <person name="Huang Z.Y."/>
            <person name="Cao C.C."/>
            <person name="Chen C.S."/>
            <person name="Chen Y.X."/>
            <person name="Fan D.D."/>
            <person name="He J."/>
            <person name="Hou H.L."/>
            <person name="Hu L."/>
            <person name="Hu X.T."/>
            <person name="Jiang X.T."/>
            <person name="Lai R."/>
            <person name="Lang Y.S."/>
            <person name="Liang B."/>
            <person name="Liao S.G."/>
            <person name="Mu D."/>
            <person name="Ma Y.Y."/>
            <person name="Niu Y.Y."/>
            <person name="Sun X.Q."/>
            <person name="Xia J.Q."/>
            <person name="Xiao J."/>
            <person name="Xiong Z.Q."/>
            <person name="Xu L."/>
            <person name="Yang L."/>
            <person name="Zhang Y."/>
            <person name="Zhao W."/>
            <person name="Zhao X.D."/>
            <person name="Zheng Y.T."/>
            <person name="Zhou J.M."/>
            <person name="Zhu Y.B."/>
            <person name="Zhang G.J."/>
            <person name="Wang J."/>
            <person name="Yao Y.G."/>
        </authorList>
    </citation>
    <scope>NUCLEOTIDE SEQUENCE [LARGE SCALE GENOMIC DNA]</scope>
</reference>
<keyword evidence="3" id="KW-1185">Reference proteome</keyword>
<dbReference type="AlphaFoldDB" id="L9KQN6"/>
<sequence length="319" mass="34403">MQLAMPKPCQLRQAKAAAAVLQSSMPGPSSTDATSDDCTQAEWPHPKPCFRKLCSFSHLSMDFRPAPVTISSRPPVARMPVTTSEAPAGPRHPQSPSLHLLRDCGPAATAADPSVEKALPFQEKPWQQWPAHPEPEEGTTKAHSQHCHRAAVRLTPMKSCVMQVVTSTSRVLVVMKVLQQVTPEAGRHIGAEAGSEIVSADSPVILPADTGSLLQAGNKPEVFRVHTDVGPQARGEMPREPCSARRSSTHAGVGKSQCGAGTWAQRMSNTTPLTEVKSVNIHSRHYHANTVRHQACSVVAMQNEDKEESEGMEEHAGRV</sequence>
<dbReference type="Proteomes" id="UP000011518">
    <property type="component" value="Unassembled WGS sequence"/>
</dbReference>
<evidence type="ECO:0000313" key="3">
    <source>
        <dbReference type="Proteomes" id="UP000011518"/>
    </source>
</evidence>
<evidence type="ECO:0000313" key="2">
    <source>
        <dbReference type="EMBL" id="ELW65013.1"/>
    </source>
</evidence>